<reference evidence="1 2" key="1">
    <citation type="journal article" date="2019" name="Environ. Microbiol.">
        <title>Species interactions and distinct microbial communities in high Arctic permafrost affected cryosols are associated with the CH4 and CO2 gas fluxes.</title>
        <authorList>
            <person name="Altshuler I."/>
            <person name="Hamel J."/>
            <person name="Turney S."/>
            <person name="Magnuson E."/>
            <person name="Levesque R."/>
            <person name="Greer C."/>
            <person name="Whyte L.G."/>
        </authorList>
    </citation>
    <scope>NUCLEOTIDE SEQUENCE [LARGE SCALE GENOMIC DNA]</scope>
    <source>
        <strain evidence="1 2">E3</strain>
    </source>
</reference>
<evidence type="ECO:0000313" key="2">
    <source>
        <dbReference type="Proteomes" id="UP000317933"/>
    </source>
</evidence>
<sequence length="132" mass="15346">MKHRITLQIGDTFEIASLIERISSLTLIRDNGFKRTYSGDDLYLCLAKIRRDFPEIKFLCKGAKLNVYPSRMCSQMSNGSVAYEMTLGKQARRKDIVHIFDFEDKDITADISEQIDFYRHWISFFGPKPTPL</sequence>
<gene>
    <name evidence="1" type="ORF">EAH78_08500</name>
</gene>
<organism evidence="1 2">
    <name type="scientific">Pseudomonas arsenicoxydans</name>
    <dbReference type="NCBI Taxonomy" id="702115"/>
    <lineage>
        <taxon>Bacteria</taxon>
        <taxon>Pseudomonadati</taxon>
        <taxon>Pseudomonadota</taxon>
        <taxon>Gammaproteobacteria</taxon>
        <taxon>Pseudomonadales</taxon>
        <taxon>Pseudomonadaceae</taxon>
        <taxon>Pseudomonas</taxon>
    </lineage>
</organism>
<comment type="caution">
    <text evidence="1">The sequence shown here is derived from an EMBL/GenBank/DDBJ whole genome shotgun (WGS) entry which is preliminary data.</text>
</comment>
<dbReference type="EMBL" id="RCZE01000003">
    <property type="protein sequence ID" value="TPG79835.1"/>
    <property type="molecule type" value="Genomic_DNA"/>
</dbReference>
<accession>A0A502I0V3</accession>
<evidence type="ECO:0000313" key="1">
    <source>
        <dbReference type="EMBL" id="TPG79835.1"/>
    </source>
</evidence>
<dbReference type="Proteomes" id="UP000317933">
    <property type="component" value="Unassembled WGS sequence"/>
</dbReference>
<protein>
    <submittedName>
        <fullName evidence="1">Uncharacterized protein</fullName>
    </submittedName>
</protein>
<proteinExistence type="predicted"/>
<name>A0A502I0V3_9PSED</name>
<dbReference type="AlphaFoldDB" id="A0A502I0V3"/>